<sequence length="16" mass="1610">MPHLTAPVGLFLGGVT</sequence>
<accession>A0A0E9U5Q4</accession>
<name>A0A0E9U5Q4_ANGAN</name>
<evidence type="ECO:0000313" key="1">
    <source>
        <dbReference type="EMBL" id="JAH61166.1"/>
    </source>
</evidence>
<protein>
    <submittedName>
        <fullName evidence="1">Uncharacterized protein</fullName>
    </submittedName>
</protein>
<organism evidence="1">
    <name type="scientific">Anguilla anguilla</name>
    <name type="common">European freshwater eel</name>
    <name type="synonym">Muraena anguilla</name>
    <dbReference type="NCBI Taxonomy" id="7936"/>
    <lineage>
        <taxon>Eukaryota</taxon>
        <taxon>Metazoa</taxon>
        <taxon>Chordata</taxon>
        <taxon>Craniata</taxon>
        <taxon>Vertebrata</taxon>
        <taxon>Euteleostomi</taxon>
        <taxon>Actinopterygii</taxon>
        <taxon>Neopterygii</taxon>
        <taxon>Teleostei</taxon>
        <taxon>Anguilliformes</taxon>
        <taxon>Anguillidae</taxon>
        <taxon>Anguilla</taxon>
    </lineage>
</organism>
<dbReference type="EMBL" id="GBXM01047411">
    <property type="protein sequence ID" value="JAH61166.1"/>
    <property type="molecule type" value="Transcribed_RNA"/>
</dbReference>
<reference evidence="1" key="2">
    <citation type="journal article" date="2015" name="Fish Shellfish Immunol.">
        <title>Early steps in the European eel (Anguilla anguilla)-Vibrio vulnificus interaction in the gills: Role of the RtxA13 toxin.</title>
        <authorList>
            <person name="Callol A."/>
            <person name="Pajuelo D."/>
            <person name="Ebbesson L."/>
            <person name="Teles M."/>
            <person name="MacKenzie S."/>
            <person name="Amaro C."/>
        </authorList>
    </citation>
    <scope>NUCLEOTIDE SEQUENCE</scope>
</reference>
<reference evidence="1" key="1">
    <citation type="submission" date="2014-11" db="EMBL/GenBank/DDBJ databases">
        <authorList>
            <person name="Amaro Gonzalez C."/>
        </authorList>
    </citation>
    <scope>NUCLEOTIDE SEQUENCE</scope>
</reference>
<proteinExistence type="predicted"/>
<dbReference type="AlphaFoldDB" id="A0A0E9U5Q4"/>